<dbReference type="PANTHER" id="PTHR43267:SF1">
    <property type="entry name" value="TRNA THREONYLCARBAMOYLADENOSINE DEHYDRATASE"/>
    <property type="match status" value="1"/>
</dbReference>
<dbReference type="GO" id="GO:0016779">
    <property type="term" value="F:nucleotidyltransferase activity"/>
    <property type="evidence" value="ECO:0007669"/>
    <property type="project" value="UniProtKB-KW"/>
</dbReference>
<dbReference type="Pfam" id="PF00899">
    <property type="entry name" value="ThiF"/>
    <property type="match status" value="1"/>
</dbReference>
<dbReference type="EMBL" id="CP041090">
    <property type="protein sequence ID" value="QDF37444.1"/>
    <property type="molecule type" value="Genomic_DNA"/>
</dbReference>
<dbReference type="PANTHER" id="PTHR43267">
    <property type="entry name" value="TRNA THREONYLCARBAMOYLADENOSINE DEHYDRATASE"/>
    <property type="match status" value="1"/>
</dbReference>
<keyword evidence="2" id="KW-0548">Nucleotidyltransferase</keyword>
<keyword evidence="3" id="KW-1185">Reference proteome</keyword>
<sequence length="300" mass="32789">MSRLDRQSFLGANSDAILEGATIGIVGLGGGGSHVAQQTAHMGVGGYVNADPDVIEDTNTNRLIGGTLADVDARMPKVAIAARLIRGLDPGARIISVQDDWHNAVADLKRCTVIVGAVDGFREREQLERFARRHLIPYIDIGMDVHDLGKQGYLVSGQVILSMPGAPCMRCCGFITDERLEQEARKYGAAGSRPQVVWSNGVLASTAVGLLTQVLTPWYANPPAFVFLDYDGNKGTVTRNARMDLLKDHVCPHHPPDETGDPLFDIRKQNFAPRPVPAPPSIPPLPWWRRLWIRLTGWMS</sequence>
<gene>
    <name evidence="2" type="ORF">FJN17_07585</name>
</gene>
<name>A0ABX5W4A6_9BRAD</name>
<keyword evidence="2" id="KW-0808">Transferase</keyword>
<protein>
    <submittedName>
        <fullName evidence="2">ThiF family adenylyltransferase</fullName>
    </submittedName>
</protein>
<evidence type="ECO:0000259" key="1">
    <source>
        <dbReference type="Pfam" id="PF00899"/>
    </source>
</evidence>
<dbReference type="InterPro" id="IPR035985">
    <property type="entry name" value="Ubiquitin-activating_enz"/>
</dbReference>
<accession>A0ABX5W4A6</accession>
<organism evidence="2 3">
    <name type="scientific">Bradyrhizobium symbiodeficiens</name>
    <dbReference type="NCBI Taxonomy" id="1404367"/>
    <lineage>
        <taxon>Bacteria</taxon>
        <taxon>Pseudomonadati</taxon>
        <taxon>Pseudomonadota</taxon>
        <taxon>Alphaproteobacteria</taxon>
        <taxon>Hyphomicrobiales</taxon>
        <taxon>Nitrobacteraceae</taxon>
        <taxon>Bradyrhizobium</taxon>
    </lineage>
</organism>
<dbReference type="RefSeq" id="WP_140478835.1">
    <property type="nucleotide sequence ID" value="NZ_CP041090.2"/>
</dbReference>
<dbReference type="InterPro" id="IPR045886">
    <property type="entry name" value="ThiF/MoeB/HesA"/>
</dbReference>
<feature type="domain" description="THIF-type NAD/FAD binding fold" evidence="1">
    <location>
        <begin position="12"/>
        <end position="251"/>
    </location>
</feature>
<dbReference type="InterPro" id="IPR000594">
    <property type="entry name" value="ThiF_NAD_FAD-bd"/>
</dbReference>
<reference evidence="3" key="1">
    <citation type="submission" date="2019-06" db="EMBL/GenBank/DDBJ databases">
        <title>Whole-Genome Sequence of Bradyrhizobium sp. 3 Strain 65S1MB.</title>
        <authorList>
            <person name="Bromfield E.S.P."/>
            <person name="Cloutier S."/>
            <person name="Nguyen H.D.T."/>
        </authorList>
    </citation>
    <scope>NUCLEOTIDE SEQUENCE [LARGE SCALE GENOMIC DNA]</scope>
    <source>
        <strain evidence="3">65S1MB</strain>
    </source>
</reference>
<dbReference type="SUPFAM" id="SSF69572">
    <property type="entry name" value="Activating enzymes of the ubiquitin-like proteins"/>
    <property type="match status" value="1"/>
</dbReference>
<dbReference type="Proteomes" id="UP000319298">
    <property type="component" value="Chromosome"/>
</dbReference>
<reference evidence="2 3" key="2">
    <citation type="journal article" date="2020" name="Int. J. Syst. Evol. Microbiol.">
        <title>Description and complete genome sequences of Bradyrhizobium symbiodeficiens sp. nov., a non-symbiotic bacterium associated with legumes native to Canada.</title>
        <authorList>
            <person name="Bromfield E.S.P."/>
            <person name="Cloutier S."/>
            <person name="Nguyen H.D.T."/>
        </authorList>
    </citation>
    <scope>NUCLEOTIDE SEQUENCE [LARGE SCALE GENOMIC DNA]</scope>
    <source>
        <strain evidence="2 3">65S1MB</strain>
    </source>
</reference>
<evidence type="ECO:0000313" key="3">
    <source>
        <dbReference type="Proteomes" id="UP000319298"/>
    </source>
</evidence>
<proteinExistence type="predicted"/>
<dbReference type="Gene3D" id="3.40.50.720">
    <property type="entry name" value="NAD(P)-binding Rossmann-like Domain"/>
    <property type="match status" value="1"/>
</dbReference>
<evidence type="ECO:0000313" key="2">
    <source>
        <dbReference type="EMBL" id="QDF37444.1"/>
    </source>
</evidence>